<comment type="caution">
    <text evidence="1">The sequence shown here is derived from an EMBL/GenBank/DDBJ whole genome shotgun (WGS) entry which is preliminary data.</text>
</comment>
<accession>A0A9D3N2Z8</accession>
<keyword evidence="2" id="KW-1185">Reference proteome</keyword>
<protein>
    <submittedName>
        <fullName evidence="1">Uncharacterized protein</fullName>
    </submittedName>
</protein>
<proteinExistence type="predicted"/>
<gene>
    <name evidence="1" type="ORF">ANANG_G00025020</name>
</gene>
<evidence type="ECO:0000313" key="1">
    <source>
        <dbReference type="EMBL" id="KAG5857963.1"/>
    </source>
</evidence>
<dbReference type="Proteomes" id="UP001044222">
    <property type="component" value="Unassembled WGS sequence"/>
</dbReference>
<dbReference type="EMBL" id="JAFIRN010000001">
    <property type="protein sequence ID" value="KAG5857963.1"/>
    <property type="molecule type" value="Genomic_DNA"/>
</dbReference>
<evidence type="ECO:0000313" key="2">
    <source>
        <dbReference type="Proteomes" id="UP001044222"/>
    </source>
</evidence>
<reference evidence="1" key="1">
    <citation type="submission" date="2021-01" db="EMBL/GenBank/DDBJ databases">
        <title>A chromosome-scale assembly of European eel, Anguilla anguilla.</title>
        <authorList>
            <person name="Henkel C."/>
            <person name="Jong-Raadsen S.A."/>
            <person name="Dufour S."/>
            <person name="Weltzien F.-A."/>
            <person name="Palstra A.P."/>
            <person name="Pelster B."/>
            <person name="Spaink H.P."/>
            <person name="Van Den Thillart G.E."/>
            <person name="Jansen H."/>
            <person name="Zahm M."/>
            <person name="Klopp C."/>
            <person name="Cedric C."/>
            <person name="Louis A."/>
            <person name="Berthelot C."/>
            <person name="Parey E."/>
            <person name="Roest Crollius H."/>
            <person name="Montfort J."/>
            <person name="Robinson-Rechavi M."/>
            <person name="Bucao C."/>
            <person name="Bouchez O."/>
            <person name="Gislard M."/>
            <person name="Lluch J."/>
            <person name="Milhes M."/>
            <person name="Lampietro C."/>
            <person name="Lopez Roques C."/>
            <person name="Donnadieu C."/>
            <person name="Braasch I."/>
            <person name="Desvignes T."/>
            <person name="Postlethwait J."/>
            <person name="Bobe J."/>
            <person name="Guiguen Y."/>
            <person name="Dirks R."/>
        </authorList>
    </citation>
    <scope>NUCLEOTIDE SEQUENCE</scope>
    <source>
        <strain evidence="1">Tag_6206</strain>
        <tissue evidence="1">Liver</tissue>
    </source>
</reference>
<name>A0A9D3N2Z8_ANGAN</name>
<dbReference type="AlphaFoldDB" id="A0A9D3N2Z8"/>
<organism evidence="1 2">
    <name type="scientific">Anguilla anguilla</name>
    <name type="common">European freshwater eel</name>
    <name type="synonym">Muraena anguilla</name>
    <dbReference type="NCBI Taxonomy" id="7936"/>
    <lineage>
        <taxon>Eukaryota</taxon>
        <taxon>Metazoa</taxon>
        <taxon>Chordata</taxon>
        <taxon>Craniata</taxon>
        <taxon>Vertebrata</taxon>
        <taxon>Euteleostomi</taxon>
        <taxon>Actinopterygii</taxon>
        <taxon>Neopterygii</taxon>
        <taxon>Teleostei</taxon>
        <taxon>Anguilliformes</taxon>
        <taxon>Anguillidae</taxon>
        <taxon>Anguilla</taxon>
    </lineage>
</organism>
<sequence length="119" mass="13412">MALNARQWSRLFLARDAKPKALLARIVKQVPRRCSTKMRRWYSGATQEENKIELLTLDRSTTTAANVAALKSAPTEELAPPAGRRRVLQEDPLPFSAFLTDGFGRRHSYLRMSLPSAES</sequence>